<dbReference type="AlphaFoldDB" id="A0A517SQG1"/>
<dbReference type="RefSeq" id="WP_145269471.1">
    <property type="nucleotide sequence ID" value="NZ_CP036272.1"/>
</dbReference>
<evidence type="ECO:0000313" key="2">
    <source>
        <dbReference type="EMBL" id="QDT58364.1"/>
    </source>
</evidence>
<feature type="region of interest" description="Disordered" evidence="1">
    <location>
        <begin position="150"/>
        <end position="206"/>
    </location>
</feature>
<dbReference type="InterPro" id="IPR010298">
    <property type="entry name" value="YacP-like"/>
</dbReference>
<accession>A0A517SQG1</accession>
<feature type="compositionally biased region" description="Low complexity" evidence="1">
    <location>
        <begin position="153"/>
        <end position="169"/>
    </location>
</feature>
<reference evidence="2 3" key="1">
    <citation type="submission" date="2019-02" db="EMBL/GenBank/DDBJ databases">
        <title>Deep-cultivation of Planctomycetes and their phenomic and genomic characterization uncovers novel biology.</title>
        <authorList>
            <person name="Wiegand S."/>
            <person name="Jogler M."/>
            <person name="Boedeker C."/>
            <person name="Pinto D."/>
            <person name="Vollmers J."/>
            <person name="Rivas-Marin E."/>
            <person name="Kohn T."/>
            <person name="Peeters S.H."/>
            <person name="Heuer A."/>
            <person name="Rast P."/>
            <person name="Oberbeckmann S."/>
            <person name="Bunk B."/>
            <person name="Jeske O."/>
            <person name="Meyerdierks A."/>
            <person name="Storesund J.E."/>
            <person name="Kallscheuer N."/>
            <person name="Luecker S."/>
            <person name="Lage O.M."/>
            <person name="Pohl T."/>
            <person name="Merkel B.J."/>
            <person name="Hornburger P."/>
            <person name="Mueller R.-W."/>
            <person name="Bruemmer F."/>
            <person name="Labrenz M."/>
            <person name="Spormann A.M."/>
            <person name="Op den Camp H."/>
            <person name="Overmann J."/>
            <person name="Amann R."/>
            <person name="Jetten M.S.M."/>
            <person name="Mascher T."/>
            <person name="Medema M.H."/>
            <person name="Devos D.P."/>
            <person name="Kaster A.-K."/>
            <person name="Ovreas L."/>
            <person name="Rohde M."/>
            <person name="Galperin M.Y."/>
            <person name="Jogler C."/>
        </authorList>
    </citation>
    <scope>NUCLEOTIDE SEQUENCE [LARGE SCALE GENOMIC DNA]</scope>
    <source>
        <strain evidence="2 3">SV_7m_r</strain>
    </source>
</reference>
<dbReference type="OrthoDB" id="286832at2"/>
<proteinExistence type="predicted"/>
<gene>
    <name evidence="2" type="ORF">SV7mr_08540</name>
</gene>
<evidence type="ECO:0000256" key="1">
    <source>
        <dbReference type="SAM" id="MobiDB-lite"/>
    </source>
</evidence>
<organism evidence="2 3">
    <name type="scientific">Stieleria bergensis</name>
    <dbReference type="NCBI Taxonomy" id="2528025"/>
    <lineage>
        <taxon>Bacteria</taxon>
        <taxon>Pseudomonadati</taxon>
        <taxon>Planctomycetota</taxon>
        <taxon>Planctomycetia</taxon>
        <taxon>Pirellulales</taxon>
        <taxon>Pirellulaceae</taxon>
        <taxon>Stieleria</taxon>
    </lineage>
</organism>
<dbReference type="Pfam" id="PF05991">
    <property type="entry name" value="NYN_YacP"/>
    <property type="match status" value="1"/>
</dbReference>
<keyword evidence="3" id="KW-1185">Reference proteome</keyword>
<evidence type="ECO:0000313" key="3">
    <source>
        <dbReference type="Proteomes" id="UP000315003"/>
    </source>
</evidence>
<sequence>MKPKLLLIDGYNLSQPGLRSGAASRRPDPRWLQRNREGLLRDLVDPLGDWLCQQTAVIFDAANPPKDRPQRYAHHGIDVRFSVGYASADDLLIELIREHHTPKRLTVVSSDHRIQRAAKARGARFYDSQPWLDRLLDGQIGLAVPIPREAARQSRGSGNGSQQESGSDSASAGDRVQRGQKPRIDSPEEVDQWLDAFGFGPDSDNP</sequence>
<protein>
    <submittedName>
        <fullName evidence="2">YacP-like NYN domain protein</fullName>
    </submittedName>
</protein>
<name>A0A517SQG1_9BACT</name>
<dbReference type="Proteomes" id="UP000315003">
    <property type="component" value="Chromosome"/>
</dbReference>
<dbReference type="EMBL" id="CP036272">
    <property type="protein sequence ID" value="QDT58364.1"/>
    <property type="molecule type" value="Genomic_DNA"/>
</dbReference>